<evidence type="ECO:0000256" key="3">
    <source>
        <dbReference type="ARBA" id="ARBA00005638"/>
    </source>
</evidence>
<dbReference type="GO" id="GO:0016746">
    <property type="term" value="F:acyltransferase activity"/>
    <property type="evidence" value="ECO:0007669"/>
    <property type="project" value="UniProtKB-KW"/>
</dbReference>
<dbReference type="SUPFAM" id="SSF54782">
    <property type="entry name" value="Porphobilinogen deaminase (hydroxymethylbilane synthase), C-terminal domain"/>
    <property type="match status" value="1"/>
</dbReference>
<dbReference type="AlphaFoldDB" id="C0G7S0"/>
<evidence type="ECO:0000256" key="1">
    <source>
        <dbReference type="ARBA" id="ARBA00002869"/>
    </source>
</evidence>
<comment type="miscellaneous">
    <text evidence="8">The porphobilinogen subunits are added to the dipyrromethane group.</text>
</comment>
<comment type="function">
    <text evidence="1 8">Tetrapolymerization of the monopyrrole PBG into the hydroxymethylbilane pre-uroporphyrinogen in several discrete steps.</text>
</comment>
<evidence type="ECO:0000256" key="6">
    <source>
        <dbReference type="ARBA" id="ARBA00023244"/>
    </source>
</evidence>
<dbReference type="Proteomes" id="UP000003678">
    <property type="component" value="Unassembled WGS sequence"/>
</dbReference>
<comment type="subunit">
    <text evidence="4 8">Monomer.</text>
</comment>
<dbReference type="NCBIfam" id="TIGR00212">
    <property type="entry name" value="hemC"/>
    <property type="match status" value="1"/>
</dbReference>
<comment type="pathway">
    <text evidence="2">Porphyrin-containing compound metabolism; protoporphyrin-IX biosynthesis; coproporphyrinogen-III from 5-aminolevulinate: step 2/4.</text>
</comment>
<dbReference type="InterPro" id="IPR022419">
    <property type="entry name" value="Porphobilin_deaminase_cofac_BS"/>
</dbReference>
<sequence>MFSKSGNRFCLWTCMKTNDETRYHGRGNMQTASFKNGTLKIGTRGSKLALAQAYLTRRLLQEAHGLPEDAIEILPMSTAGDRIQDRPLSEVGGKGLFTEEIEQALKDGRIDIAVHSTKDMPTVLPEGLHLSVFLEREDPRDAFIGRSARRFMDLPQGATVGSSSLRRQALIRRLRPDIEVVMYRGNVDTRLRKLDAGEVDGTFLACAGLRRLGLADVITDLLDPSVFPPAPGQGAIGIESRIGDERIDVLLAPLAHRETQIALACERAFLGALDGSCRTPIAGLATVEGDRLSFRGMILTPDGRQAHEVTAEGVVSDAAALGTDAANRVRAMAGPHFFDGWQ</sequence>
<dbReference type="Gene3D" id="3.40.190.10">
    <property type="entry name" value="Periplasmic binding protein-like II"/>
    <property type="match status" value="2"/>
</dbReference>
<dbReference type="EMBL" id="ACJD01000005">
    <property type="protein sequence ID" value="EEH13961.1"/>
    <property type="molecule type" value="Genomic_DNA"/>
</dbReference>
<dbReference type="PRINTS" id="PR00151">
    <property type="entry name" value="PORPHBDMNASE"/>
</dbReference>
<dbReference type="HAMAP" id="MF_00260">
    <property type="entry name" value="Porphobil_deam"/>
    <property type="match status" value="1"/>
</dbReference>
<dbReference type="FunFam" id="3.40.190.10:FF:000005">
    <property type="entry name" value="Porphobilinogen deaminase"/>
    <property type="match status" value="1"/>
</dbReference>
<dbReference type="InterPro" id="IPR022417">
    <property type="entry name" value="Porphobilin_deaminase_N"/>
</dbReference>
<protein>
    <recommendedName>
        <fullName evidence="8">Porphobilinogen deaminase</fullName>
        <shortName evidence="8">PBG</shortName>
        <ecNumber evidence="8">2.5.1.61</ecNumber>
    </recommendedName>
    <alternativeName>
        <fullName evidence="8">Hydroxymethylbilane synthase</fullName>
        <shortName evidence="8">HMBS</shortName>
    </alternativeName>
    <alternativeName>
        <fullName evidence="8">Pre-uroporphyrinogen synthase</fullName>
    </alternativeName>
</protein>
<dbReference type="InterPro" id="IPR036803">
    <property type="entry name" value="Porphobilinogen_deaminase_C_sf"/>
</dbReference>
<comment type="caution">
    <text evidence="11">The sequence shown here is derived from an EMBL/GenBank/DDBJ whole genome shotgun (WGS) entry which is preliminary data.</text>
</comment>
<gene>
    <name evidence="8 11" type="primary">hemC</name>
    <name evidence="11" type="ORF">BCETI_5000023</name>
</gene>
<feature type="domain" description="Porphobilinogen deaminase C-terminal" evidence="10">
    <location>
        <begin position="263"/>
        <end position="329"/>
    </location>
</feature>
<comment type="similarity">
    <text evidence="3 8">Belongs to the HMBS family.</text>
</comment>
<dbReference type="Pfam" id="PF01379">
    <property type="entry name" value="Porphobil_deam"/>
    <property type="match status" value="1"/>
</dbReference>
<feature type="domain" description="Porphobilinogen deaminase N-terminal" evidence="9">
    <location>
        <begin position="39"/>
        <end position="247"/>
    </location>
</feature>
<evidence type="ECO:0000313" key="12">
    <source>
        <dbReference type="Proteomes" id="UP000003678"/>
    </source>
</evidence>
<dbReference type="SUPFAM" id="SSF53850">
    <property type="entry name" value="Periplasmic binding protein-like II"/>
    <property type="match status" value="1"/>
</dbReference>
<evidence type="ECO:0000256" key="5">
    <source>
        <dbReference type="ARBA" id="ARBA00022679"/>
    </source>
</evidence>
<accession>C0G7S0</accession>
<evidence type="ECO:0000256" key="7">
    <source>
        <dbReference type="ARBA" id="ARBA00048169"/>
    </source>
</evidence>
<dbReference type="GO" id="GO:0006782">
    <property type="term" value="P:protoporphyrinogen IX biosynthetic process"/>
    <property type="evidence" value="ECO:0007669"/>
    <property type="project" value="UniProtKB-UniRule"/>
</dbReference>
<keyword evidence="11" id="KW-0012">Acyltransferase</keyword>
<evidence type="ECO:0000259" key="10">
    <source>
        <dbReference type="Pfam" id="PF03900"/>
    </source>
</evidence>
<evidence type="ECO:0000259" key="9">
    <source>
        <dbReference type="Pfam" id="PF01379"/>
    </source>
</evidence>
<dbReference type="GO" id="GO:0005737">
    <property type="term" value="C:cytoplasm"/>
    <property type="evidence" value="ECO:0007669"/>
    <property type="project" value="UniProtKB-UniRule"/>
</dbReference>
<dbReference type="FunFam" id="3.40.190.10:FF:000004">
    <property type="entry name" value="Porphobilinogen deaminase"/>
    <property type="match status" value="1"/>
</dbReference>
<dbReference type="InterPro" id="IPR022418">
    <property type="entry name" value="Porphobilinogen_deaminase_C"/>
</dbReference>
<evidence type="ECO:0000313" key="11">
    <source>
        <dbReference type="EMBL" id="EEH13961.1"/>
    </source>
</evidence>
<organism evidence="11 12">
    <name type="scientific">Brucella ceti str. Cudo</name>
    <dbReference type="NCBI Taxonomy" id="595497"/>
    <lineage>
        <taxon>Bacteria</taxon>
        <taxon>Pseudomonadati</taxon>
        <taxon>Pseudomonadota</taxon>
        <taxon>Alphaproteobacteria</taxon>
        <taxon>Hyphomicrobiales</taxon>
        <taxon>Brucellaceae</taxon>
        <taxon>Brucella/Ochrobactrum group</taxon>
        <taxon>Brucella</taxon>
    </lineage>
</organism>
<keyword evidence="6 8" id="KW-0627">Porphyrin biosynthesis</keyword>
<evidence type="ECO:0000256" key="4">
    <source>
        <dbReference type="ARBA" id="ARBA00011245"/>
    </source>
</evidence>
<name>C0G7S0_9HYPH</name>
<evidence type="ECO:0000256" key="8">
    <source>
        <dbReference type="HAMAP-Rule" id="MF_00260"/>
    </source>
</evidence>
<comment type="cofactor">
    <cofactor evidence="8">
        <name>dipyrromethane</name>
        <dbReference type="ChEBI" id="CHEBI:60342"/>
    </cofactor>
    <text evidence="8">Binds 1 dipyrromethane group covalently.</text>
</comment>
<keyword evidence="5 8" id="KW-0808">Transferase</keyword>
<comment type="catalytic activity">
    <reaction evidence="7 8">
        <text>4 porphobilinogen + H2O = hydroxymethylbilane + 4 NH4(+)</text>
        <dbReference type="Rhea" id="RHEA:13185"/>
        <dbReference type="ChEBI" id="CHEBI:15377"/>
        <dbReference type="ChEBI" id="CHEBI:28938"/>
        <dbReference type="ChEBI" id="CHEBI:57845"/>
        <dbReference type="ChEBI" id="CHEBI:58126"/>
        <dbReference type="EC" id="2.5.1.61"/>
    </reaction>
</comment>
<dbReference type="PROSITE" id="PS00533">
    <property type="entry name" value="PORPHOBILINOGEN_DEAM"/>
    <property type="match status" value="1"/>
</dbReference>
<feature type="modified residue" description="S-(dipyrrolylmethanemethyl)cysteine" evidence="8">
    <location>
        <position position="277"/>
    </location>
</feature>
<dbReference type="EC" id="2.5.1.61" evidence="8"/>
<dbReference type="PANTHER" id="PTHR11557">
    <property type="entry name" value="PORPHOBILINOGEN DEAMINASE"/>
    <property type="match status" value="1"/>
</dbReference>
<dbReference type="Pfam" id="PF03900">
    <property type="entry name" value="Porphobil_deamC"/>
    <property type="match status" value="1"/>
</dbReference>
<proteinExistence type="inferred from homology"/>
<evidence type="ECO:0000256" key="2">
    <source>
        <dbReference type="ARBA" id="ARBA00004735"/>
    </source>
</evidence>
<dbReference type="PIRSF" id="PIRSF001438">
    <property type="entry name" value="4pyrrol_synth_OHMeBilane_synth"/>
    <property type="match status" value="1"/>
</dbReference>
<dbReference type="UniPathway" id="UPA00251">
    <property type="reaction ID" value="UER00319"/>
</dbReference>
<dbReference type="PANTHER" id="PTHR11557:SF0">
    <property type="entry name" value="PORPHOBILINOGEN DEAMINASE"/>
    <property type="match status" value="1"/>
</dbReference>
<dbReference type="GO" id="GO:0004418">
    <property type="term" value="F:hydroxymethylbilane synthase activity"/>
    <property type="evidence" value="ECO:0007669"/>
    <property type="project" value="UniProtKB-UniRule"/>
</dbReference>
<dbReference type="InterPro" id="IPR000860">
    <property type="entry name" value="HemC"/>
</dbReference>
<dbReference type="Gene3D" id="3.30.160.40">
    <property type="entry name" value="Porphobilinogen deaminase, C-terminal domain"/>
    <property type="match status" value="1"/>
</dbReference>
<reference evidence="11 12" key="1">
    <citation type="submission" date="2009-03" db="EMBL/GenBank/DDBJ databases">
        <authorList>
            <person name="Setubal J.C."/>
            <person name="Boyle S."/>
            <person name="Crasta O.R."/>
            <person name="Gillespie J.J."/>
            <person name="Kenyon R.W."/>
            <person name="Lu J."/>
            <person name="Mane S."/>
            <person name="Nagrani S."/>
            <person name="Shallom J.M."/>
            <person name="Shallom S."/>
            <person name="Shukla M."/>
            <person name="Snyder E.E."/>
            <person name="Sobral B.W."/>
            <person name="Wattam A.R."/>
            <person name="Will R."/>
            <person name="Williams K."/>
            <person name="Yoo H."/>
            <person name="Bruce D.H."/>
            <person name="Detter C."/>
            <person name="Munk C."/>
            <person name="Brettin T.S."/>
            <person name="Ficht T."/>
        </authorList>
    </citation>
    <scope>NUCLEOTIDE SEQUENCE [LARGE SCALE GENOMIC DNA]</scope>
    <source>
        <strain evidence="11 12">Cudo</strain>
    </source>
</reference>